<dbReference type="Proteomes" id="UP000015381">
    <property type="component" value="Plasmid pHTIA"/>
</dbReference>
<evidence type="ECO:0000313" key="1">
    <source>
        <dbReference type="EMBL" id="CCQ35003.1"/>
    </source>
</evidence>
<sequence>MHIRGSEVERVMLPVGRIVRRRVGKGVVSRSELVGAGGPVLTVSGTGRVCLVPCTAGDGNNAAAGPQHTCPTQDLSSVNRLASLIASIRIRCHV</sequence>
<protein>
    <submittedName>
        <fullName evidence="1">Uncharacterized protein</fullName>
    </submittedName>
</protein>
<geneLocation type="plasmid" evidence="1 2">
    <name>pHTIA</name>
</geneLocation>
<dbReference type="HOGENOM" id="CLU_2379344_0_0_2"/>
<proteinExistence type="predicted"/>
<dbReference type="EMBL" id="HF571521">
    <property type="protein sequence ID" value="CCQ35003.1"/>
    <property type="molecule type" value="Genomic_DNA"/>
</dbReference>
<keyword evidence="1" id="KW-0614">Plasmid</keyword>
<reference evidence="1 2" key="1">
    <citation type="journal article" date="2014" name="Environ. Microbiol.">
        <title>Halorhabdus tiamatea: proteogenomics and glycosidase activity measurements identify the first cultivated euryarchaeon from a deep-sea anoxic brine lake as potential polysaccharide degrader.</title>
        <authorList>
            <person name="Werner J."/>
            <person name="Ferrer M."/>
            <person name="Michel G."/>
            <person name="Mann A.J."/>
            <person name="Huang S."/>
            <person name="Juarez S."/>
            <person name="Ciordia S."/>
            <person name="Albar J.P."/>
            <person name="Alcaide M."/>
            <person name="La Cono V."/>
            <person name="Yakimov M.M."/>
            <person name="Antunes A."/>
            <person name="Taborda M."/>
            <person name="Da Costa M.S."/>
            <person name="Amann R.I."/>
            <person name="Gloeckner F.O."/>
            <person name="Golyshina O.V."/>
            <person name="Golyshin P.N."/>
            <person name="Teeling H."/>
        </authorList>
    </citation>
    <scope>NUCLEOTIDE SEQUENCE [LARGE SCALE GENOMIC DNA]</scope>
    <source>
        <strain evidence="2">SARL4B</strain>
        <plasmid evidence="1">pHTIA</plasmid>
    </source>
</reference>
<keyword evidence="2" id="KW-1185">Reference proteome</keyword>
<dbReference type="KEGG" id="hti:HTIA_p2901"/>
<name>S6D2J9_9EURY</name>
<gene>
    <name evidence="1" type="ORF">HTIA_p2901</name>
</gene>
<dbReference type="AlphaFoldDB" id="S6D2J9"/>
<evidence type="ECO:0000313" key="2">
    <source>
        <dbReference type="Proteomes" id="UP000015381"/>
    </source>
</evidence>
<organism evidence="1 2">
    <name type="scientific">Halorhabdus tiamatea SARL4B</name>
    <dbReference type="NCBI Taxonomy" id="1033806"/>
    <lineage>
        <taxon>Archaea</taxon>
        <taxon>Methanobacteriati</taxon>
        <taxon>Methanobacteriota</taxon>
        <taxon>Stenosarchaea group</taxon>
        <taxon>Halobacteria</taxon>
        <taxon>Halobacteriales</taxon>
        <taxon>Haloarculaceae</taxon>
        <taxon>Halorhabdus</taxon>
    </lineage>
</organism>
<accession>S6D2J9</accession>